<evidence type="ECO:0000256" key="2">
    <source>
        <dbReference type="SAM" id="MobiDB-lite"/>
    </source>
</evidence>
<proteinExistence type="predicted"/>
<feature type="region of interest" description="Disordered" evidence="2">
    <location>
        <begin position="150"/>
        <end position="220"/>
    </location>
</feature>
<dbReference type="InterPro" id="IPR031896">
    <property type="entry name" value="INPP5B_PH_dom"/>
</dbReference>
<dbReference type="GO" id="GO:0046856">
    <property type="term" value="P:phosphatidylinositol dephosphorylation"/>
    <property type="evidence" value="ECO:0007669"/>
    <property type="project" value="InterPro"/>
</dbReference>
<reference evidence="5" key="1">
    <citation type="submission" date="2025-08" db="UniProtKB">
        <authorList>
            <consortium name="RefSeq"/>
        </authorList>
    </citation>
    <scope>IDENTIFICATION</scope>
    <source>
        <tissue evidence="5">Spleen</tissue>
    </source>
</reference>
<sequence>MDQSVAIQETLAEGEYCIIAVQGALCEGESRQSRLLGLVRYRPEHGGQEHALFLYTHRRMAVTGDDVSLDQIVPISRDFALEEVSLDGEVYFLGSDVTVQLDTAELSLVFQLPFGSHTRTFLQEVTRACPGFNTKALDPKFLWLSRYRRKEPEPETPTPRGWNSAQGTRPGRSGIGGGGSSFDESRQDGKGLLVDQSSWGQDKPENLLPRQNKSKSDITDMVRSSTITVSDKAHILSMQKFGLRDTIVKSHLMQKEEDYTYIQNFRFFVGTYNVNGQSPKECLQPWLSHGIQAPDVYCVGFQELDLSKEAFFFHDTPKEEEWFKAVSEGLHPDAKYAKVKLIRLVGIMLLLYVKQEHAAYISEVEAETVGTGIMGRMGNKGGVAIRFQFHNTSICVVNSHLAAHTEEYERRNQDYKDICSRMQFRQVDPSLPPLTISKHDVILWLGDLNYRIEELDVEKVKKLIEEKAFQTLYANDQLRAQVAAKAVFEGFNEGELTFQPTYKYDTGSDDWDTSDKCRAPAWCDRVLWKGKNITQLSYQSHMALKTSDHKPVSSVFDIGVRVVNEELYRKTLEEIVRSLDKMENDSIPSVSLSKREFCFQNVKYMQLQIESFTIRNGQVPCQFEFINKPDEESYCKQWLSANPSRGFLLPDSAIEIELELFVNKTTATKLNSGEDKIEDILVLHLDRGKDYFLSVSGNYLPSCFGSPIHTLCYMKEPILDLPLESIRELTLMQLQTEDDGSQLERPMDIPKELLMMVDYLYRNAIQQEDLFQQPGLRLEFEHIRDCLDTGMIDTL</sequence>
<evidence type="ECO:0000256" key="1">
    <source>
        <dbReference type="ARBA" id="ARBA00013044"/>
    </source>
</evidence>
<dbReference type="AlphaFoldDB" id="A0A6J3PUJ1"/>
<dbReference type="FunFam" id="3.60.10.10:FF:000004">
    <property type="entry name" value="Type II inositol 1,4,5-trisphosphate 5-phosphatase"/>
    <property type="match status" value="1"/>
</dbReference>
<dbReference type="RefSeq" id="XP_033693646.1">
    <property type="nucleotide sequence ID" value="XM_033837755.1"/>
</dbReference>
<dbReference type="InterPro" id="IPR048869">
    <property type="entry name" value="OCRL-1_2_ASH"/>
</dbReference>
<feature type="domain" description="Inositol polyphosphate-related phosphatase" evidence="3">
    <location>
        <begin position="263"/>
        <end position="564"/>
    </location>
</feature>
<dbReference type="InterPro" id="IPR046985">
    <property type="entry name" value="IP5"/>
</dbReference>
<dbReference type="CTD" id="3633"/>
<dbReference type="GO" id="GO:0005829">
    <property type="term" value="C:cytosol"/>
    <property type="evidence" value="ECO:0007669"/>
    <property type="project" value="TreeGrafter"/>
</dbReference>
<dbReference type="Proteomes" id="UP000245320">
    <property type="component" value="Chromosome 1"/>
</dbReference>
<evidence type="ECO:0000313" key="5">
    <source>
        <dbReference type="RefSeq" id="XP_033693646.1"/>
    </source>
</evidence>
<dbReference type="Pfam" id="PF22669">
    <property type="entry name" value="Exo_endo_phos2"/>
    <property type="match status" value="1"/>
</dbReference>
<dbReference type="GO" id="GO:0016020">
    <property type="term" value="C:membrane"/>
    <property type="evidence" value="ECO:0007669"/>
    <property type="project" value="TreeGrafter"/>
</dbReference>
<dbReference type="InterPro" id="IPR013783">
    <property type="entry name" value="Ig-like_fold"/>
</dbReference>
<dbReference type="GO" id="GO:0052658">
    <property type="term" value="F:inositol-1,4,5-trisphosphate 5-phosphatase activity"/>
    <property type="evidence" value="ECO:0007669"/>
    <property type="project" value="TreeGrafter"/>
</dbReference>
<protein>
    <recommendedName>
        <fullName evidence="1">phosphoinositide 5-phosphatase</fullName>
        <ecNumber evidence="1">3.1.3.36</ecNumber>
    </recommendedName>
</protein>
<dbReference type="InterPro" id="IPR008936">
    <property type="entry name" value="Rho_GTPase_activation_prot"/>
</dbReference>
<dbReference type="PANTHER" id="PTHR11200">
    <property type="entry name" value="INOSITOL 5-PHOSPHATASE"/>
    <property type="match status" value="1"/>
</dbReference>
<dbReference type="Gene3D" id="2.30.29.110">
    <property type="match status" value="1"/>
</dbReference>
<keyword evidence="4" id="KW-1185">Reference proteome</keyword>
<dbReference type="SMART" id="SM00128">
    <property type="entry name" value="IPPc"/>
    <property type="match status" value="1"/>
</dbReference>
<organism evidence="4 5">
    <name type="scientific">Tursiops truncatus</name>
    <name type="common">Atlantic bottle-nosed dolphin</name>
    <name type="synonym">Delphinus truncatus</name>
    <dbReference type="NCBI Taxonomy" id="9739"/>
    <lineage>
        <taxon>Eukaryota</taxon>
        <taxon>Metazoa</taxon>
        <taxon>Chordata</taxon>
        <taxon>Craniata</taxon>
        <taxon>Vertebrata</taxon>
        <taxon>Euteleostomi</taxon>
        <taxon>Mammalia</taxon>
        <taxon>Eutheria</taxon>
        <taxon>Laurasiatheria</taxon>
        <taxon>Artiodactyla</taxon>
        <taxon>Whippomorpha</taxon>
        <taxon>Cetacea</taxon>
        <taxon>Odontoceti</taxon>
        <taxon>Delphinidae</taxon>
        <taxon>Tursiops</taxon>
    </lineage>
</organism>
<dbReference type="GO" id="GO:0004439">
    <property type="term" value="F:phosphatidylinositol-4,5-bisphosphate 5-phosphatase activity"/>
    <property type="evidence" value="ECO:0007669"/>
    <property type="project" value="UniProtKB-EC"/>
</dbReference>
<dbReference type="Pfam" id="PF21310">
    <property type="entry name" value="OCRL-like_ASH"/>
    <property type="match status" value="1"/>
</dbReference>
<name>A0A6J3PUJ1_TURTR</name>
<dbReference type="CDD" id="cd09093">
    <property type="entry name" value="INPP5c_INPP5B"/>
    <property type="match status" value="1"/>
</dbReference>
<dbReference type="SUPFAM" id="SSF48350">
    <property type="entry name" value="GTPase activation domain, GAP"/>
    <property type="match status" value="1"/>
</dbReference>
<gene>
    <name evidence="5" type="primary">INPP5B</name>
</gene>
<dbReference type="SUPFAM" id="SSF56219">
    <property type="entry name" value="DNase I-like"/>
    <property type="match status" value="1"/>
</dbReference>
<dbReference type="InterPro" id="IPR037793">
    <property type="entry name" value="OCRL1/INPP5B_INPP5c"/>
</dbReference>
<dbReference type="Gene3D" id="2.60.40.10">
    <property type="entry name" value="Immunoglobulins"/>
    <property type="match status" value="1"/>
</dbReference>
<evidence type="ECO:0000259" key="3">
    <source>
        <dbReference type="SMART" id="SM00128"/>
    </source>
</evidence>
<dbReference type="FunFam" id="2.30.29.110:FF:000002">
    <property type="entry name" value="Type II inositol 1,4,5-trisphosphate 5-phosphatase"/>
    <property type="match status" value="1"/>
</dbReference>
<dbReference type="PANTHER" id="PTHR11200:SF300">
    <property type="entry name" value="TYPE II INOSITOL 1,4,5-TRISPHOSPHATE 5-PHOSPHATASE"/>
    <property type="match status" value="1"/>
</dbReference>
<accession>A0A6J3PUJ1</accession>
<dbReference type="Pfam" id="PF16776">
    <property type="entry name" value="INPP5B_PH"/>
    <property type="match status" value="1"/>
</dbReference>
<dbReference type="InterPro" id="IPR036691">
    <property type="entry name" value="Endo/exonu/phosph_ase_sf"/>
</dbReference>
<dbReference type="FunFam" id="2.60.40.10:FF:000132">
    <property type="entry name" value="Inositol polyphosphate 5-phosphatase OCRL-1 isoform b"/>
    <property type="match status" value="1"/>
</dbReference>
<evidence type="ECO:0000313" key="4">
    <source>
        <dbReference type="Proteomes" id="UP000245320"/>
    </source>
</evidence>
<dbReference type="Gene3D" id="3.60.10.10">
    <property type="entry name" value="Endonuclease/exonuclease/phosphatase"/>
    <property type="match status" value="1"/>
</dbReference>
<dbReference type="InterPro" id="IPR000300">
    <property type="entry name" value="IPPc"/>
</dbReference>
<dbReference type="EC" id="3.1.3.36" evidence="1"/>